<dbReference type="InterPro" id="IPR011047">
    <property type="entry name" value="Quinoprotein_ADH-like_sf"/>
</dbReference>
<proteinExistence type="predicted"/>
<keyword evidence="1" id="KW-0732">Signal</keyword>
<dbReference type="PANTHER" id="PTHR34512:SF30">
    <property type="entry name" value="OUTER MEMBRANE PROTEIN ASSEMBLY FACTOR BAMB"/>
    <property type="match status" value="1"/>
</dbReference>
<evidence type="ECO:0000256" key="1">
    <source>
        <dbReference type="SAM" id="SignalP"/>
    </source>
</evidence>
<dbReference type="PANTHER" id="PTHR34512">
    <property type="entry name" value="CELL SURFACE PROTEIN"/>
    <property type="match status" value="1"/>
</dbReference>
<dbReference type="InterPro" id="IPR018391">
    <property type="entry name" value="PQQ_b-propeller_rpt"/>
</dbReference>
<sequence length="442" mass="46711">MWAVLLLSALAAPVLTAPAAAGLFSKNNKKTPTSGVREPVLNYEAKPVAEPELADLAIVLPAPTLNTNWAQPGGNESKSMGHLMLPDTLTKAWSASIGSGSDPTRRLNAAPMVYEGRVFTIDTKGNVRVFDAKTGRVTWNQRIIDKGESDQAAFGGGVSAGDGRIYATTGYGIVAAFNFDGGKELWRVNLNTPLRGAPTVAGTRLFALSADNQIFAINTATGETMWNVAGTTEAAGMVGAAAPAIALDTAVVGFSSGELNALRVENGRTVWSDALARTGRTTAISALTDIDASPVIDRGRVFAIGHGGRMAAIELATGQRVWERNFAGVSTPWVAGDFIYVVTLDAQLICLTRGEGKVRWVTQLPHYKDEKKKTGAYSWSGPVLASDRLLVTGSNKTMVTVSPYTGKLLSSVKLSAPAFLPPIVADNQVFVLTDDGKLTAYR</sequence>
<evidence type="ECO:0000313" key="4">
    <source>
        <dbReference type="Proteomes" id="UP000297737"/>
    </source>
</evidence>
<evidence type="ECO:0000259" key="2">
    <source>
        <dbReference type="Pfam" id="PF13360"/>
    </source>
</evidence>
<gene>
    <name evidence="3" type="ORF">EUV02_15420</name>
</gene>
<accession>A0A4Y9EK17</accession>
<dbReference type="SUPFAM" id="SSF50998">
    <property type="entry name" value="Quinoprotein alcohol dehydrogenase-like"/>
    <property type="match status" value="1"/>
</dbReference>
<dbReference type="InterPro" id="IPR002372">
    <property type="entry name" value="PQQ_rpt_dom"/>
</dbReference>
<dbReference type="Proteomes" id="UP000297737">
    <property type="component" value="Unassembled WGS sequence"/>
</dbReference>
<feature type="chain" id="PRO_5021443754" evidence="1">
    <location>
        <begin position="20"/>
        <end position="442"/>
    </location>
</feature>
<dbReference type="Pfam" id="PF13360">
    <property type="entry name" value="PQQ_2"/>
    <property type="match status" value="2"/>
</dbReference>
<keyword evidence="4" id="KW-1185">Reference proteome</keyword>
<name>A0A4Y9EK17_9SPHN</name>
<evidence type="ECO:0000313" key="3">
    <source>
        <dbReference type="EMBL" id="TFU00452.1"/>
    </source>
</evidence>
<dbReference type="AlphaFoldDB" id="A0A4Y9EK17"/>
<feature type="signal peptide" evidence="1">
    <location>
        <begin position="1"/>
        <end position="19"/>
    </location>
</feature>
<dbReference type="EMBL" id="SIHO01000004">
    <property type="protein sequence ID" value="TFU00452.1"/>
    <property type="molecule type" value="Genomic_DNA"/>
</dbReference>
<organism evidence="3 4">
    <name type="scientific">Glacieibacterium arshaanense</name>
    <dbReference type="NCBI Taxonomy" id="2511025"/>
    <lineage>
        <taxon>Bacteria</taxon>
        <taxon>Pseudomonadati</taxon>
        <taxon>Pseudomonadota</taxon>
        <taxon>Alphaproteobacteria</taxon>
        <taxon>Sphingomonadales</taxon>
        <taxon>Sphingosinicellaceae</taxon>
        <taxon>Glacieibacterium</taxon>
    </lineage>
</organism>
<protein>
    <submittedName>
        <fullName evidence="3">Pyrrolo-quinoline quinone</fullName>
    </submittedName>
</protein>
<feature type="domain" description="Pyrrolo-quinoline quinone repeat" evidence="2">
    <location>
        <begin position="124"/>
        <end position="361"/>
    </location>
</feature>
<comment type="caution">
    <text evidence="3">The sequence shown here is derived from an EMBL/GenBank/DDBJ whole genome shotgun (WGS) entry which is preliminary data.</text>
</comment>
<feature type="domain" description="Pyrrolo-quinoline quinone repeat" evidence="2">
    <location>
        <begin position="381"/>
        <end position="441"/>
    </location>
</feature>
<dbReference type="InterPro" id="IPR015943">
    <property type="entry name" value="WD40/YVTN_repeat-like_dom_sf"/>
</dbReference>
<dbReference type="SMART" id="SM00564">
    <property type="entry name" value="PQQ"/>
    <property type="match status" value="7"/>
</dbReference>
<dbReference type="Gene3D" id="2.130.10.10">
    <property type="entry name" value="YVTN repeat-like/Quinoprotein amine dehydrogenase"/>
    <property type="match status" value="1"/>
</dbReference>
<reference evidence="3 4" key="1">
    <citation type="submission" date="2019-02" db="EMBL/GenBank/DDBJ databases">
        <title>Polymorphobacter sp. isolated from the lake at the Tibet of China.</title>
        <authorList>
            <person name="Li A."/>
        </authorList>
    </citation>
    <scope>NUCLEOTIDE SEQUENCE [LARGE SCALE GENOMIC DNA]</scope>
    <source>
        <strain evidence="3 4">DJ1R-1</strain>
    </source>
</reference>
<dbReference type="OrthoDB" id="5290752at2"/>